<evidence type="ECO:0000256" key="2">
    <source>
        <dbReference type="ARBA" id="ARBA00006636"/>
    </source>
</evidence>
<feature type="active site" description="Proton acceptor" evidence="7">
    <location>
        <position position="234"/>
    </location>
</feature>
<evidence type="ECO:0000256" key="1">
    <source>
        <dbReference type="ARBA" id="ARBA00004370"/>
    </source>
</evidence>
<evidence type="ECO:0000313" key="11">
    <source>
        <dbReference type="Proteomes" id="UP000035760"/>
    </source>
</evidence>
<evidence type="ECO:0000256" key="6">
    <source>
        <dbReference type="ARBA" id="ARBA00023136"/>
    </source>
</evidence>
<dbReference type="InterPro" id="IPR000184">
    <property type="entry name" value="Bac_surfAg_D15"/>
</dbReference>
<dbReference type="GO" id="GO:0016042">
    <property type="term" value="P:lipid catabolic process"/>
    <property type="evidence" value="ECO:0007669"/>
    <property type="project" value="UniProtKB-UniRule"/>
</dbReference>
<proteinExistence type="inferred from homology"/>
<feature type="active site" description="Nucleophile" evidence="7">
    <location>
        <position position="89"/>
    </location>
</feature>
<dbReference type="Pfam" id="PF07244">
    <property type="entry name" value="POTRA"/>
    <property type="match status" value="1"/>
</dbReference>
<dbReference type="Gene3D" id="3.10.20.310">
    <property type="entry name" value="membrane protein fhac"/>
    <property type="match status" value="1"/>
</dbReference>
<dbReference type="Pfam" id="PF01103">
    <property type="entry name" value="Omp85"/>
    <property type="match status" value="1"/>
</dbReference>
<keyword evidence="8" id="KW-0812">Transmembrane</keyword>
<keyword evidence="3 7" id="KW-0378">Hydrolase</keyword>
<dbReference type="PANTHER" id="PTHR14226:SF29">
    <property type="entry name" value="NEUROPATHY TARGET ESTERASE SWS"/>
    <property type="match status" value="1"/>
</dbReference>
<dbReference type="InterPro" id="IPR016035">
    <property type="entry name" value="Acyl_Trfase/lysoPLipase"/>
</dbReference>
<dbReference type="GO" id="GO:0046470">
    <property type="term" value="P:phosphatidylcholine metabolic process"/>
    <property type="evidence" value="ECO:0007669"/>
    <property type="project" value="InterPro"/>
</dbReference>
<dbReference type="OrthoDB" id="5290098at2"/>
<comment type="similarity">
    <text evidence="2">Belongs to the NTE family.</text>
</comment>
<feature type="domain" description="PNPLA" evidence="9">
    <location>
        <begin position="56"/>
        <end position="247"/>
    </location>
</feature>
<dbReference type="GO" id="GO:0004622">
    <property type="term" value="F:phosphatidylcholine lysophospholipase activity"/>
    <property type="evidence" value="ECO:0007669"/>
    <property type="project" value="InterPro"/>
</dbReference>
<feature type="short sequence motif" description="GXSXG" evidence="7">
    <location>
        <begin position="87"/>
        <end position="91"/>
    </location>
</feature>
<dbReference type="PROSITE" id="PS51635">
    <property type="entry name" value="PNPLA"/>
    <property type="match status" value="1"/>
</dbReference>
<dbReference type="SUPFAM" id="SSF52151">
    <property type="entry name" value="FabD/lysophospholipase-like"/>
    <property type="match status" value="1"/>
</dbReference>
<dbReference type="Gene3D" id="3.40.1090.10">
    <property type="entry name" value="Cytosolic phospholipase A2 catalytic domain"/>
    <property type="match status" value="2"/>
</dbReference>
<organism evidence="10 11">
    <name type="scientific">Candidatus Competibacter denitrificans Run_A_D11</name>
    <dbReference type="NCBI Taxonomy" id="1400863"/>
    <lineage>
        <taxon>Bacteria</taxon>
        <taxon>Pseudomonadati</taxon>
        <taxon>Pseudomonadota</taxon>
        <taxon>Gammaproteobacteria</taxon>
        <taxon>Candidatus Competibacteraceae</taxon>
        <taxon>Candidatus Competibacter</taxon>
    </lineage>
</organism>
<feature type="short sequence motif" description="DGA/G" evidence="7">
    <location>
        <begin position="234"/>
        <end position="236"/>
    </location>
</feature>
<evidence type="ECO:0000256" key="3">
    <source>
        <dbReference type="ARBA" id="ARBA00022801"/>
    </source>
</evidence>
<keyword evidence="4 7" id="KW-0442">Lipid degradation</keyword>
<dbReference type="InterPro" id="IPR050301">
    <property type="entry name" value="NTE"/>
</dbReference>
<keyword evidence="6 8" id="KW-0472">Membrane</keyword>
<feature type="short sequence motif" description="GXGXXG" evidence="7">
    <location>
        <begin position="60"/>
        <end position="65"/>
    </location>
</feature>
<keyword evidence="5 7" id="KW-0443">Lipid metabolism</keyword>
<dbReference type="PROSITE" id="PS01237">
    <property type="entry name" value="UPF0028"/>
    <property type="match status" value="1"/>
</dbReference>
<dbReference type="PANTHER" id="PTHR14226">
    <property type="entry name" value="NEUROPATHY TARGET ESTERASE/SWISS CHEESE D.MELANOGASTER"/>
    <property type="match status" value="1"/>
</dbReference>
<evidence type="ECO:0000256" key="7">
    <source>
        <dbReference type="PROSITE-ProRule" id="PRU01161"/>
    </source>
</evidence>
<comment type="subcellular location">
    <subcellularLocation>
        <location evidence="1">Membrane</location>
    </subcellularLocation>
</comment>
<keyword evidence="11" id="KW-1185">Reference proteome</keyword>
<name>W6MBU4_9GAMM</name>
<evidence type="ECO:0000256" key="5">
    <source>
        <dbReference type="ARBA" id="ARBA00023098"/>
    </source>
</evidence>
<gene>
    <name evidence="10" type="ORF">BN873_150301</name>
</gene>
<dbReference type="GO" id="GO:0019867">
    <property type="term" value="C:outer membrane"/>
    <property type="evidence" value="ECO:0007669"/>
    <property type="project" value="InterPro"/>
</dbReference>
<dbReference type="Gene3D" id="2.40.160.50">
    <property type="entry name" value="membrane protein fhac: a member of the omp85/tpsb transporter family"/>
    <property type="match status" value="1"/>
</dbReference>
<protein>
    <submittedName>
        <fullName evidence="10">Patatin</fullName>
    </submittedName>
</protein>
<dbReference type="Pfam" id="PF01734">
    <property type="entry name" value="Patatin"/>
    <property type="match status" value="1"/>
</dbReference>
<sequence>MSPYKTKVSRYFMSISVWLHFLLRWVLVFILVVPIFPNTSSTLAVAVAANRPRIGLVLGGGGARGIAHIGVLKTLEEMQIPIDCIAGTSMGSIIGGLYAAGMSIEQLSETVQRIDWPQAFLEGPPRPDLPMRLKEEQRILLNAEVGIRQGQAQLPKGLREGQNLLLLLEQLSLPAASIHNFDQLRIPYRAVATDLATGEAVVLGSGELAKAMRASMSIPSALVPVELDGRLLVDGGVANNLPVDVVRQLCHPDAIIAVNVGAPLADAKTLNSFMLVIEQLTNILTVRNTEEQAKSLGRKDVLIVPDFGNLTSLDFNRAADAIAIGYAAAQAKKSLLARLSITDDTYRQYQSSLPIIAQNERPIIDFIRIDNNTRLDNQVIEGQLRIKPGERLDPEKLNRNLNTIYGMGEFQRVNYTLVRENEQTGLIVETQAKDIGTDILQFGFSMGANLKGDSEFGIGVAYTMTELNSLGAQWRNVLQVGGNIALMSDFYQPLSTSHDYYINPYLKYEQYNLDLFNPSYDLNTGFRIYRSEIGLEIGKNFANWGRLSAGLFYGVGRNDFRLGKPTAYASSFNNGGYSLRWQTDTLDSLNFPTSGTYTNILYRDSVSGLGADREASTLSISFVHALTWGKDSLVPRLRLAGKLSGELGVQDLFLQGGFLNLSGYQVGQLSGQYAALAEVIYLHRLTDASAAFTIPVFAGGSLELGGAWNDQQDFTVNSLIPAGSLFLGLDTPLGPFYMGAGYAEGGNASLYLSLGKLF</sequence>
<feature type="transmembrane region" description="Helical" evidence="8">
    <location>
        <begin position="12"/>
        <end position="36"/>
    </location>
</feature>
<dbReference type="InterPro" id="IPR001423">
    <property type="entry name" value="LysoPLipase_patatin_CS"/>
</dbReference>
<evidence type="ECO:0000259" key="9">
    <source>
        <dbReference type="PROSITE" id="PS51635"/>
    </source>
</evidence>
<dbReference type="EMBL" id="CBTJ020000020">
    <property type="protein sequence ID" value="CDI01513.1"/>
    <property type="molecule type" value="Genomic_DNA"/>
</dbReference>
<evidence type="ECO:0000256" key="8">
    <source>
        <dbReference type="SAM" id="Phobius"/>
    </source>
</evidence>
<dbReference type="InterPro" id="IPR002641">
    <property type="entry name" value="PNPLA_dom"/>
</dbReference>
<comment type="caution">
    <text evidence="10">The sequence shown here is derived from an EMBL/GenBank/DDBJ whole genome shotgun (WGS) entry which is preliminary data.</text>
</comment>
<accession>W6MBU4</accession>
<dbReference type="STRING" id="1400863.BN873_150301"/>
<reference evidence="10" key="2">
    <citation type="submission" date="2014-03" db="EMBL/GenBank/DDBJ databases">
        <title>Candidatus Competibacter-lineage genomes retrieved from metagenomes reveal functional metabolic diversity.</title>
        <authorList>
            <person name="McIlroy S.J."/>
            <person name="Albertsen M."/>
            <person name="Andresen E.K."/>
            <person name="Saunders A.M."/>
            <person name="Kristiansen R."/>
            <person name="Stokholm-Bjerregaard M."/>
            <person name="Nielsen K.L."/>
            <person name="Nielsen P.H."/>
        </authorList>
    </citation>
    <scope>NUCLEOTIDE SEQUENCE</scope>
    <source>
        <strain evidence="10">Run_A_D11</strain>
    </source>
</reference>
<reference evidence="10" key="1">
    <citation type="submission" date="2013-07" db="EMBL/GenBank/DDBJ databases">
        <authorList>
            <person name="McIlroy S."/>
        </authorList>
    </citation>
    <scope>NUCLEOTIDE SEQUENCE [LARGE SCALE GENOMIC DNA]</scope>
    <source>
        <strain evidence="10">Run_A_D11</strain>
    </source>
</reference>
<dbReference type="Proteomes" id="UP000035760">
    <property type="component" value="Unassembled WGS sequence"/>
</dbReference>
<dbReference type="AlphaFoldDB" id="W6MBU4"/>
<evidence type="ECO:0000313" key="10">
    <source>
        <dbReference type="EMBL" id="CDI01513.1"/>
    </source>
</evidence>
<keyword evidence="8" id="KW-1133">Transmembrane helix</keyword>
<evidence type="ECO:0000256" key="4">
    <source>
        <dbReference type="ARBA" id="ARBA00022963"/>
    </source>
</evidence>
<dbReference type="CDD" id="cd07205">
    <property type="entry name" value="Pat_PNPLA6_PNPLA7_NTE1_like"/>
    <property type="match status" value="1"/>
</dbReference>
<dbReference type="InterPro" id="IPR010827">
    <property type="entry name" value="BamA/TamA_POTRA"/>
</dbReference>